<dbReference type="EMBL" id="JADCNL010000012">
    <property type="protein sequence ID" value="KAG0457129.1"/>
    <property type="molecule type" value="Genomic_DNA"/>
</dbReference>
<organism evidence="2 3">
    <name type="scientific">Vanilla planifolia</name>
    <name type="common">Vanilla</name>
    <dbReference type="NCBI Taxonomy" id="51239"/>
    <lineage>
        <taxon>Eukaryota</taxon>
        <taxon>Viridiplantae</taxon>
        <taxon>Streptophyta</taxon>
        <taxon>Embryophyta</taxon>
        <taxon>Tracheophyta</taxon>
        <taxon>Spermatophyta</taxon>
        <taxon>Magnoliopsida</taxon>
        <taxon>Liliopsida</taxon>
        <taxon>Asparagales</taxon>
        <taxon>Orchidaceae</taxon>
        <taxon>Vanilloideae</taxon>
        <taxon>Vanilleae</taxon>
        <taxon>Vanilla</taxon>
    </lineage>
</organism>
<protein>
    <submittedName>
        <fullName evidence="2">Uncharacterized protein</fullName>
    </submittedName>
</protein>
<gene>
    <name evidence="2" type="ORF">HPP92_022286</name>
</gene>
<sequence length="49" mass="5702">MVEGRNQESNEHMRGCLQERHIQEEYGKTMQVLNNDSQLARQSLDVGIE</sequence>
<dbReference type="Proteomes" id="UP000636800">
    <property type="component" value="Chromosome 12"/>
</dbReference>
<evidence type="ECO:0000313" key="3">
    <source>
        <dbReference type="Proteomes" id="UP000636800"/>
    </source>
</evidence>
<comment type="caution">
    <text evidence="2">The sequence shown here is derived from an EMBL/GenBank/DDBJ whole genome shotgun (WGS) entry which is preliminary data.</text>
</comment>
<dbReference type="AlphaFoldDB" id="A0A835PPD7"/>
<evidence type="ECO:0000256" key="1">
    <source>
        <dbReference type="SAM" id="MobiDB-lite"/>
    </source>
</evidence>
<accession>A0A835PPD7</accession>
<evidence type="ECO:0000313" key="2">
    <source>
        <dbReference type="EMBL" id="KAG0457129.1"/>
    </source>
</evidence>
<keyword evidence="3" id="KW-1185">Reference proteome</keyword>
<proteinExistence type="predicted"/>
<reference evidence="2 3" key="1">
    <citation type="journal article" date="2020" name="Nat. Food">
        <title>A phased Vanilla planifolia genome enables genetic improvement of flavour and production.</title>
        <authorList>
            <person name="Hasing T."/>
            <person name="Tang H."/>
            <person name="Brym M."/>
            <person name="Khazi F."/>
            <person name="Huang T."/>
            <person name="Chambers A.H."/>
        </authorList>
    </citation>
    <scope>NUCLEOTIDE SEQUENCE [LARGE SCALE GENOMIC DNA]</scope>
    <source>
        <tissue evidence="2">Leaf</tissue>
    </source>
</reference>
<name>A0A835PPD7_VANPL</name>
<dbReference type="OrthoDB" id="2020591at2759"/>
<feature type="region of interest" description="Disordered" evidence="1">
    <location>
        <begin position="1"/>
        <end position="20"/>
    </location>
</feature>